<dbReference type="Pfam" id="PF03372">
    <property type="entry name" value="Exo_endo_phos"/>
    <property type="match status" value="1"/>
</dbReference>
<keyword evidence="3" id="KW-1185">Reference proteome</keyword>
<dbReference type="SUPFAM" id="SSF56219">
    <property type="entry name" value="DNase I-like"/>
    <property type="match status" value="1"/>
</dbReference>
<dbReference type="PANTHER" id="PTHR14859">
    <property type="entry name" value="CALCOFLUOR WHITE HYPERSENSITIVE PROTEIN PRECURSOR"/>
    <property type="match status" value="1"/>
</dbReference>
<feature type="domain" description="Endonuclease/exonuclease/phosphatase" evidence="1">
    <location>
        <begin position="46"/>
        <end position="298"/>
    </location>
</feature>
<gene>
    <name evidence="2" type="ORF">SAMN04488244_102199</name>
</gene>
<name>A0A1H5TBW9_9VIBR</name>
<dbReference type="InterPro" id="IPR036691">
    <property type="entry name" value="Endo/exonu/phosph_ase_sf"/>
</dbReference>
<dbReference type="GO" id="GO:0016020">
    <property type="term" value="C:membrane"/>
    <property type="evidence" value="ECO:0007669"/>
    <property type="project" value="GOC"/>
</dbReference>
<keyword evidence="2" id="KW-0255">Endonuclease</keyword>
<dbReference type="GO" id="GO:0004519">
    <property type="term" value="F:endonuclease activity"/>
    <property type="evidence" value="ECO:0007669"/>
    <property type="project" value="UniProtKB-KW"/>
</dbReference>
<dbReference type="GO" id="GO:0006506">
    <property type="term" value="P:GPI anchor biosynthetic process"/>
    <property type="evidence" value="ECO:0007669"/>
    <property type="project" value="TreeGrafter"/>
</dbReference>
<evidence type="ECO:0000313" key="2">
    <source>
        <dbReference type="EMBL" id="SEF60264.1"/>
    </source>
</evidence>
<dbReference type="InterPro" id="IPR005135">
    <property type="entry name" value="Endo/exonuclease/phosphatase"/>
</dbReference>
<proteinExistence type="predicted"/>
<keyword evidence="2" id="KW-0540">Nuclease</keyword>
<dbReference type="PANTHER" id="PTHR14859:SF15">
    <property type="entry name" value="ENDONUCLEASE_EXONUCLEASE_PHOSPHATASE DOMAIN-CONTAINING PROTEIN"/>
    <property type="match status" value="1"/>
</dbReference>
<reference evidence="3" key="1">
    <citation type="submission" date="2016-10" db="EMBL/GenBank/DDBJ databases">
        <authorList>
            <person name="Varghese N."/>
            <person name="Submissions S."/>
        </authorList>
    </citation>
    <scope>NUCLEOTIDE SEQUENCE [LARGE SCALE GENOMIC DNA]</scope>
    <source>
        <strain evidence="3">CGMCC 1.7062</strain>
    </source>
</reference>
<dbReference type="EMBL" id="FNVG01000002">
    <property type="protein sequence ID" value="SEF60264.1"/>
    <property type="molecule type" value="Genomic_DNA"/>
</dbReference>
<evidence type="ECO:0000313" key="3">
    <source>
        <dbReference type="Proteomes" id="UP000236721"/>
    </source>
</evidence>
<keyword evidence="2" id="KW-0269">Exonuclease</keyword>
<dbReference type="GO" id="GO:0004527">
    <property type="term" value="F:exonuclease activity"/>
    <property type="evidence" value="ECO:0007669"/>
    <property type="project" value="UniProtKB-KW"/>
</dbReference>
<keyword evidence="2" id="KW-0378">Hydrolase</keyword>
<dbReference type="Proteomes" id="UP000236721">
    <property type="component" value="Unassembled WGS sequence"/>
</dbReference>
<sequence>MLVSNAITESNTVTQINTLKVTTCNLCNFVEPPFAFYEMDNIYSAKQWQQKTNWLQETLKKLDSDIIAFQEVFSVAALQSLTKALGYPYFEFNQQPELESEYIFSHPALAIASRYPLKKRPNLALHASQEGEFSRPPLHITATIEGMGELDIYNVHLKSKRPVQTESPLEDESHVELWLQELEGSELSTRLRHLEALGLHQNIVRVKQRTKRPFLLLGDFNNHLSADEFAPFHSQYRHRRKESLSELRHYHFHDSWRLIPRGIPTRASEALREPITHYYGESGSRLDYILTSNEFNPEYDLSLFELIDYELVNKHIIDPIFGIDDISTDHALVSIRFQIRP</sequence>
<organism evidence="2 3">
    <name type="scientific">Vibrio hangzhouensis</name>
    <dbReference type="NCBI Taxonomy" id="462991"/>
    <lineage>
        <taxon>Bacteria</taxon>
        <taxon>Pseudomonadati</taxon>
        <taxon>Pseudomonadota</taxon>
        <taxon>Gammaproteobacteria</taxon>
        <taxon>Vibrionales</taxon>
        <taxon>Vibrionaceae</taxon>
        <taxon>Vibrio</taxon>
    </lineage>
</organism>
<dbReference type="AlphaFoldDB" id="A0A1H5TBW9"/>
<protein>
    <submittedName>
        <fullName evidence="2">Metal-dependent hydrolase, endonuclease/exonuclease/phosphatase family</fullName>
    </submittedName>
</protein>
<dbReference type="Gene3D" id="3.60.10.10">
    <property type="entry name" value="Endonuclease/exonuclease/phosphatase"/>
    <property type="match status" value="1"/>
</dbReference>
<evidence type="ECO:0000259" key="1">
    <source>
        <dbReference type="Pfam" id="PF03372"/>
    </source>
</evidence>
<accession>A0A1H5TBW9</accession>
<dbReference type="InterPro" id="IPR051916">
    <property type="entry name" value="GPI-anchor_lipid_remodeler"/>
</dbReference>